<evidence type="ECO:0000256" key="1">
    <source>
        <dbReference type="SAM" id="Phobius"/>
    </source>
</evidence>
<accession>A0AA45WNH8</accession>
<keyword evidence="1" id="KW-0812">Transmembrane</keyword>
<dbReference type="AlphaFoldDB" id="A0AA45WNH8"/>
<protein>
    <submittedName>
        <fullName evidence="2">Uncharacterized protein</fullName>
    </submittedName>
</protein>
<dbReference type="EMBL" id="FXTU01000003">
    <property type="protein sequence ID" value="SMP17262.1"/>
    <property type="molecule type" value="Genomic_DNA"/>
</dbReference>
<gene>
    <name evidence="2" type="ORF">SAMN06265361_10358</name>
</gene>
<comment type="caution">
    <text evidence="2">The sequence shown here is derived from an EMBL/GenBank/DDBJ whole genome shotgun (WGS) entry which is preliminary data.</text>
</comment>
<feature type="transmembrane region" description="Helical" evidence="1">
    <location>
        <begin position="91"/>
        <end position="109"/>
    </location>
</feature>
<keyword evidence="1" id="KW-0472">Membrane</keyword>
<dbReference type="Proteomes" id="UP001157946">
    <property type="component" value="Unassembled WGS sequence"/>
</dbReference>
<dbReference type="RefSeq" id="WP_284724188.1">
    <property type="nucleotide sequence ID" value="NZ_FXTU01000003.1"/>
</dbReference>
<sequence>MSLLHIRYKQLSEKYNELDPAKQQRIKAKLVKQLKRHKRMGNLWNRFLTRLRKDGWKIVAVLLSIAALVCLAYVGVKVWMNTKGLQAEENAAIITGIVALVTVAITVYSNRRSHMQGQRSFVHSRVYDKKMEAYTKIAQLLHNLNMAYFAYDFSGEAKYAERIRSLFAQVIGEVVPQYLLFISNDVLDYLNDMAHTMPNRDEETEEEIDEKYEQFLLYYYEPLMDEFRKELGTESITKELREMVEFQSSETFHLF</sequence>
<proteinExistence type="predicted"/>
<organism evidence="2 3">
    <name type="scientific">Laceyella tengchongensis</name>
    <dbReference type="NCBI Taxonomy" id="574699"/>
    <lineage>
        <taxon>Bacteria</taxon>
        <taxon>Bacillati</taxon>
        <taxon>Bacillota</taxon>
        <taxon>Bacilli</taxon>
        <taxon>Bacillales</taxon>
        <taxon>Thermoactinomycetaceae</taxon>
        <taxon>Laceyella</taxon>
    </lineage>
</organism>
<evidence type="ECO:0000313" key="2">
    <source>
        <dbReference type="EMBL" id="SMP17262.1"/>
    </source>
</evidence>
<feature type="transmembrane region" description="Helical" evidence="1">
    <location>
        <begin position="58"/>
        <end position="79"/>
    </location>
</feature>
<keyword evidence="3" id="KW-1185">Reference proteome</keyword>
<keyword evidence="1" id="KW-1133">Transmembrane helix</keyword>
<evidence type="ECO:0000313" key="3">
    <source>
        <dbReference type="Proteomes" id="UP001157946"/>
    </source>
</evidence>
<name>A0AA45WNH8_9BACL</name>
<reference evidence="2" key="1">
    <citation type="submission" date="2017-05" db="EMBL/GenBank/DDBJ databases">
        <authorList>
            <person name="Varghese N."/>
            <person name="Submissions S."/>
        </authorList>
    </citation>
    <scope>NUCLEOTIDE SEQUENCE</scope>
    <source>
        <strain evidence="2">DSM 45262</strain>
    </source>
</reference>